<dbReference type="RefSeq" id="XP_022838552.1">
    <property type="nucleotide sequence ID" value="XM_022984827.1"/>
</dbReference>
<dbReference type="EMBL" id="CAID01000003">
    <property type="protein sequence ID" value="CEF97216.1"/>
    <property type="molecule type" value="Genomic_DNA"/>
</dbReference>
<reference evidence="3 4" key="2">
    <citation type="journal article" date="2014" name="BMC Genomics">
        <title>An improved genome of the model marine alga Ostreococcus tauri unfolds by assessing Illumina de novo assemblies.</title>
        <authorList>
            <person name="Blanc-Mathieu R."/>
            <person name="Verhelst B."/>
            <person name="Derelle E."/>
            <person name="Rombauts S."/>
            <person name="Bouget F.Y."/>
            <person name="Carre I."/>
            <person name="Chateau A."/>
            <person name="Eyre-Walker A."/>
            <person name="Grimsley N."/>
            <person name="Moreau H."/>
            <person name="Piegu B."/>
            <person name="Rivals E."/>
            <person name="Schackwitz W."/>
            <person name="Van de Peer Y."/>
            <person name="Piganeau G."/>
        </authorList>
    </citation>
    <scope>NUCLEOTIDE SEQUENCE [LARGE SCALE GENOMIC DNA]</scope>
    <source>
        <strain evidence="4">OTTH 0595 / CCAP 157/2 / RCC745</strain>
    </source>
</reference>
<sequence>MSNAGASMYGSRPSEDAGLLTNERRRRGIPLALQGAIVMAFGLSIAYLMYKLTTEDDDELKVVHARETSDFP</sequence>
<proteinExistence type="predicted"/>
<dbReference type="Proteomes" id="UP000009170">
    <property type="component" value="Unassembled WGS sequence"/>
</dbReference>
<reference evidence="4" key="1">
    <citation type="journal article" date="2006" name="Proc. Natl. Acad. Sci. U.S.A.">
        <title>Genome analysis of the smallest free-living eukaryote Ostreococcus tauri unveils many unique features.</title>
        <authorList>
            <person name="Derelle E."/>
            <person name="Ferraz C."/>
            <person name="Rombauts S."/>
            <person name="Rouze P."/>
            <person name="Worden A.Z."/>
            <person name="Robbens S."/>
            <person name="Partensky F."/>
            <person name="Degroeve S."/>
            <person name="Echeynie S."/>
            <person name="Cooke R."/>
            <person name="Saeys Y."/>
            <person name="Wuyts J."/>
            <person name="Jabbari K."/>
            <person name="Bowler C."/>
            <person name="Panaud O."/>
            <person name="Piegu B."/>
            <person name="Ball S.G."/>
            <person name="Ral J.-P."/>
            <person name="Bouget F.-Y."/>
            <person name="Piganeau G."/>
            <person name="De Baets B."/>
            <person name="Picard A."/>
            <person name="Delseny M."/>
            <person name="Demaille J."/>
            <person name="Van de Peer Y."/>
            <person name="Moreau H."/>
        </authorList>
    </citation>
    <scope>NUCLEOTIDE SEQUENCE [LARGE SCALE GENOMIC DNA]</scope>
    <source>
        <strain evidence="4">OTTH 0595 / CCAP 157/2 / RCC745</strain>
    </source>
</reference>
<evidence type="ECO:0000256" key="1">
    <source>
        <dbReference type="SAM" id="MobiDB-lite"/>
    </source>
</evidence>
<dbReference type="AlphaFoldDB" id="A0A090LZ60"/>
<evidence type="ECO:0000256" key="2">
    <source>
        <dbReference type="SAM" id="Phobius"/>
    </source>
</evidence>
<gene>
    <name evidence="3" type="ORF">OT_ostta03g03790</name>
</gene>
<evidence type="ECO:0000313" key="4">
    <source>
        <dbReference type="Proteomes" id="UP000009170"/>
    </source>
</evidence>
<keyword evidence="2" id="KW-1133">Transmembrane helix</keyword>
<keyword evidence="2" id="KW-0472">Membrane</keyword>
<protein>
    <submittedName>
        <fullName evidence="3">Unnamed product</fullName>
    </submittedName>
</protein>
<evidence type="ECO:0000313" key="3">
    <source>
        <dbReference type="EMBL" id="CEF97216.1"/>
    </source>
</evidence>
<keyword evidence="4" id="KW-1185">Reference proteome</keyword>
<keyword evidence="2" id="KW-0812">Transmembrane</keyword>
<feature type="transmembrane region" description="Helical" evidence="2">
    <location>
        <begin position="31"/>
        <end position="50"/>
    </location>
</feature>
<organism evidence="3 4">
    <name type="scientific">Ostreococcus tauri</name>
    <name type="common">Marine green alga</name>
    <dbReference type="NCBI Taxonomy" id="70448"/>
    <lineage>
        <taxon>Eukaryota</taxon>
        <taxon>Viridiplantae</taxon>
        <taxon>Chlorophyta</taxon>
        <taxon>Mamiellophyceae</taxon>
        <taxon>Mamiellales</taxon>
        <taxon>Bathycoccaceae</taxon>
        <taxon>Ostreococcus</taxon>
    </lineage>
</organism>
<feature type="region of interest" description="Disordered" evidence="1">
    <location>
        <begin position="1"/>
        <end position="21"/>
    </location>
</feature>
<comment type="caution">
    <text evidence="3">The sequence shown here is derived from an EMBL/GenBank/DDBJ whole genome shotgun (WGS) entry which is preliminary data.</text>
</comment>
<dbReference type="KEGG" id="ota:OT_ostta03g03790"/>
<accession>A0A090LZ60</accession>
<name>A0A090LZ60_OSTTA</name>
<dbReference type="GeneID" id="34945694"/>
<dbReference type="InParanoid" id="A0A090LZ60"/>